<dbReference type="InterPro" id="IPR053016">
    <property type="entry name" value="CTF18-RFC_complex"/>
</dbReference>
<dbReference type="SUPFAM" id="SSF52540">
    <property type="entry name" value="P-loop containing nucleoside triphosphate hydrolases"/>
    <property type="match status" value="1"/>
</dbReference>
<dbReference type="InterPro" id="IPR003959">
    <property type="entry name" value="ATPase_AAA_core"/>
</dbReference>
<name>A0A0M3KII6_ANISI</name>
<comment type="subcellular location">
    <subcellularLocation>
        <location evidence="1">Nucleus</location>
    </subcellularLocation>
</comment>
<dbReference type="PANTHER" id="PTHR46765">
    <property type="entry name" value="P-LOOP CONTAINING NUCLEOSIDE TRIPHOSPHATE HYDROLASES SUPERFAMILY PROTEIN"/>
    <property type="match status" value="1"/>
</dbReference>
<dbReference type="Gene3D" id="3.40.50.300">
    <property type="entry name" value="P-loop containing nucleotide triphosphate hydrolases"/>
    <property type="match status" value="1"/>
</dbReference>
<gene>
    <name evidence="4" type="ORF">ASIM_LOCUS20185</name>
</gene>
<dbReference type="OrthoDB" id="2195431at2759"/>
<sequence length="130" mass="14335">MVVLISGPAGLGKTTLAGVAARQCGYRVVEMNASDDRNVGDFERKIEGALRSVRTLDAIDGAPVDSIKYLCKTLSATGRKAIRRPVICICNNLYVPALRELRSIALVLQMPHAEQRRLEERLEQVDVTRD</sequence>
<dbReference type="CDD" id="cd00009">
    <property type="entry name" value="AAA"/>
    <property type="match status" value="1"/>
</dbReference>
<proteinExistence type="predicted"/>
<keyword evidence="5" id="KW-1185">Reference proteome</keyword>
<evidence type="ECO:0000259" key="3">
    <source>
        <dbReference type="Pfam" id="PF00004"/>
    </source>
</evidence>
<reference evidence="6" key="1">
    <citation type="submission" date="2017-02" db="UniProtKB">
        <authorList>
            <consortium name="WormBaseParasite"/>
        </authorList>
    </citation>
    <scope>IDENTIFICATION</scope>
</reference>
<dbReference type="EMBL" id="UYRR01038905">
    <property type="protein sequence ID" value="VDK74880.1"/>
    <property type="molecule type" value="Genomic_DNA"/>
</dbReference>
<dbReference type="PANTHER" id="PTHR46765:SF1">
    <property type="entry name" value="P-LOOP CONTAINING NUCLEOSIDE TRIPHOSPHATE HYDROLASES SUPERFAMILY PROTEIN"/>
    <property type="match status" value="1"/>
</dbReference>
<dbReference type="GO" id="GO:0016887">
    <property type="term" value="F:ATP hydrolysis activity"/>
    <property type="evidence" value="ECO:0007669"/>
    <property type="project" value="InterPro"/>
</dbReference>
<dbReference type="WBParaSite" id="ASIM_0002080501-mRNA-1">
    <property type="protein sequence ID" value="ASIM_0002080501-mRNA-1"/>
    <property type="gene ID" value="ASIM_0002080501"/>
</dbReference>
<dbReference type="InterPro" id="IPR027417">
    <property type="entry name" value="P-loop_NTPase"/>
</dbReference>
<dbReference type="Proteomes" id="UP000267096">
    <property type="component" value="Unassembled WGS sequence"/>
</dbReference>
<dbReference type="AlphaFoldDB" id="A0A0M3KII6"/>
<evidence type="ECO:0000313" key="6">
    <source>
        <dbReference type="WBParaSite" id="ASIM_0002080501-mRNA-1"/>
    </source>
</evidence>
<feature type="domain" description="ATPase AAA-type core" evidence="3">
    <location>
        <begin position="3"/>
        <end position="56"/>
    </location>
</feature>
<dbReference type="Pfam" id="PF00004">
    <property type="entry name" value="AAA"/>
    <property type="match status" value="1"/>
</dbReference>
<dbReference type="GO" id="GO:0005634">
    <property type="term" value="C:nucleus"/>
    <property type="evidence" value="ECO:0007669"/>
    <property type="project" value="UniProtKB-SubCell"/>
</dbReference>
<organism evidence="6">
    <name type="scientific">Anisakis simplex</name>
    <name type="common">Herring worm</name>
    <dbReference type="NCBI Taxonomy" id="6269"/>
    <lineage>
        <taxon>Eukaryota</taxon>
        <taxon>Metazoa</taxon>
        <taxon>Ecdysozoa</taxon>
        <taxon>Nematoda</taxon>
        <taxon>Chromadorea</taxon>
        <taxon>Rhabditida</taxon>
        <taxon>Spirurina</taxon>
        <taxon>Ascaridomorpha</taxon>
        <taxon>Ascaridoidea</taxon>
        <taxon>Anisakidae</taxon>
        <taxon>Anisakis</taxon>
        <taxon>Anisakis simplex complex</taxon>
    </lineage>
</organism>
<protein>
    <submittedName>
        <fullName evidence="6">Chromosome transmission fidelity protein 18 homolog (inferred by orthology to a human protein)</fullName>
    </submittedName>
</protein>
<accession>A0A0M3KII6</accession>
<evidence type="ECO:0000256" key="2">
    <source>
        <dbReference type="ARBA" id="ARBA00023242"/>
    </source>
</evidence>
<reference evidence="4 5" key="2">
    <citation type="submission" date="2018-11" db="EMBL/GenBank/DDBJ databases">
        <authorList>
            <consortium name="Pathogen Informatics"/>
        </authorList>
    </citation>
    <scope>NUCLEOTIDE SEQUENCE [LARGE SCALE GENOMIC DNA]</scope>
</reference>
<evidence type="ECO:0000313" key="4">
    <source>
        <dbReference type="EMBL" id="VDK74880.1"/>
    </source>
</evidence>
<dbReference type="GO" id="GO:0005524">
    <property type="term" value="F:ATP binding"/>
    <property type="evidence" value="ECO:0007669"/>
    <property type="project" value="InterPro"/>
</dbReference>
<evidence type="ECO:0000313" key="5">
    <source>
        <dbReference type="Proteomes" id="UP000267096"/>
    </source>
</evidence>
<keyword evidence="2" id="KW-0539">Nucleus</keyword>
<evidence type="ECO:0000256" key="1">
    <source>
        <dbReference type="ARBA" id="ARBA00004123"/>
    </source>
</evidence>